<accession>A0A3B1JQ79</accession>
<keyword evidence="1" id="KW-0732">Signal</keyword>
<dbReference type="Ensembl" id="ENSAMXT00000042650.1">
    <property type="protein sequence ID" value="ENSAMXP00000044547.1"/>
    <property type="gene ID" value="ENSAMXG00000040979.1"/>
</dbReference>
<evidence type="ECO:0000256" key="1">
    <source>
        <dbReference type="SAM" id="SignalP"/>
    </source>
</evidence>
<feature type="chain" id="PRO_5017391320" evidence="1">
    <location>
        <begin position="23"/>
        <end position="58"/>
    </location>
</feature>
<keyword evidence="3" id="KW-1185">Reference proteome</keyword>
<dbReference type="AlphaFoldDB" id="A0A3B1JQ79"/>
<organism evidence="2 3">
    <name type="scientific">Astyanax mexicanus</name>
    <name type="common">Blind cave fish</name>
    <name type="synonym">Astyanax fasciatus mexicanus</name>
    <dbReference type="NCBI Taxonomy" id="7994"/>
    <lineage>
        <taxon>Eukaryota</taxon>
        <taxon>Metazoa</taxon>
        <taxon>Chordata</taxon>
        <taxon>Craniata</taxon>
        <taxon>Vertebrata</taxon>
        <taxon>Euteleostomi</taxon>
        <taxon>Actinopterygii</taxon>
        <taxon>Neopterygii</taxon>
        <taxon>Teleostei</taxon>
        <taxon>Ostariophysi</taxon>
        <taxon>Characiformes</taxon>
        <taxon>Characoidei</taxon>
        <taxon>Acestrorhamphidae</taxon>
        <taxon>Acestrorhamphinae</taxon>
        <taxon>Astyanax</taxon>
    </lineage>
</organism>
<reference evidence="2" key="4">
    <citation type="submission" date="2025-09" db="UniProtKB">
        <authorList>
            <consortium name="Ensembl"/>
        </authorList>
    </citation>
    <scope>IDENTIFICATION</scope>
</reference>
<name>A0A3B1JQ79_ASTMX</name>
<reference evidence="3" key="2">
    <citation type="journal article" date="2014" name="Nat. Commun.">
        <title>The cavefish genome reveals candidate genes for eye loss.</title>
        <authorList>
            <person name="McGaugh S.E."/>
            <person name="Gross J.B."/>
            <person name="Aken B."/>
            <person name="Blin M."/>
            <person name="Borowsky R."/>
            <person name="Chalopin D."/>
            <person name="Hinaux H."/>
            <person name="Jeffery W.R."/>
            <person name="Keene A."/>
            <person name="Ma L."/>
            <person name="Minx P."/>
            <person name="Murphy D."/>
            <person name="O'Quin K.E."/>
            <person name="Retaux S."/>
            <person name="Rohner N."/>
            <person name="Searle S.M."/>
            <person name="Stahl B.A."/>
            <person name="Tabin C."/>
            <person name="Volff J.N."/>
            <person name="Yoshizawa M."/>
            <person name="Warren W.C."/>
        </authorList>
    </citation>
    <scope>NUCLEOTIDE SEQUENCE [LARGE SCALE GENOMIC DNA]</scope>
    <source>
        <strain evidence="3">female</strain>
    </source>
</reference>
<reference evidence="2" key="3">
    <citation type="submission" date="2025-08" db="UniProtKB">
        <authorList>
            <consortium name="Ensembl"/>
        </authorList>
    </citation>
    <scope>IDENTIFICATION</scope>
</reference>
<dbReference type="InParanoid" id="A0A3B1JQ79"/>
<feature type="signal peptide" evidence="1">
    <location>
        <begin position="1"/>
        <end position="22"/>
    </location>
</feature>
<sequence length="58" mass="6323">WLILLSMHKFTLTFWTLGQTGAAGHGVGQTHGSPASECVALYECHLINDPDITDILLE</sequence>
<protein>
    <submittedName>
        <fullName evidence="2">Uncharacterized protein</fullName>
    </submittedName>
</protein>
<dbReference type="Bgee" id="ENSAMXG00000040979">
    <property type="expression patterns" value="Expressed in camera-type eye and 4 other cell types or tissues"/>
</dbReference>
<evidence type="ECO:0000313" key="2">
    <source>
        <dbReference type="Ensembl" id="ENSAMXP00000044547.1"/>
    </source>
</evidence>
<dbReference type="Proteomes" id="UP000018467">
    <property type="component" value="Unassembled WGS sequence"/>
</dbReference>
<proteinExistence type="predicted"/>
<evidence type="ECO:0000313" key="3">
    <source>
        <dbReference type="Proteomes" id="UP000018467"/>
    </source>
</evidence>
<reference evidence="3" key="1">
    <citation type="submission" date="2013-03" db="EMBL/GenBank/DDBJ databases">
        <authorList>
            <person name="Jeffery W."/>
            <person name="Warren W."/>
            <person name="Wilson R.K."/>
        </authorList>
    </citation>
    <scope>NUCLEOTIDE SEQUENCE</scope>
    <source>
        <strain evidence="3">female</strain>
    </source>
</reference>